<organism evidence="3 4">
    <name type="scientific">Streptomyces bauhiniae</name>
    <dbReference type="NCBI Taxonomy" id="2340725"/>
    <lineage>
        <taxon>Bacteria</taxon>
        <taxon>Bacillati</taxon>
        <taxon>Actinomycetota</taxon>
        <taxon>Actinomycetes</taxon>
        <taxon>Kitasatosporales</taxon>
        <taxon>Streptomycetaceae</taxon>
        <taxon>Streptomyces</taxon>
    </lineage>
</organism>
<feature type="non-terminal residue" evidence="3">
    <location>
        <position position="101"/>
    </location>
</feature>
<dbReference type="Proteomes" id="UP000470520">
    <property type="component" value="Unassembled WGS sequence"/>
</dbReference>
<feature type="region of interest" description="Disordered" evidence="1">
    <location>
        <begin position="1"/>
        <end position="28"/>
    </location>
</feature>
<feature type="transmembrane region" description="Helical" evidence="2">
    <location>
        <begin position="71"/>
        <end position="95"/>
    </location>
</feature>
<keyword evidence="2" id="KW-0472">Membrane</keyword>
<dbReference type="EMBL" id="JAAGMR010000291">
    <property type="protein sequence ID" value="NEB95066.1"/>
    <property type="molecule type" value="Genomic_DNA"/>
</dbReference>
<comment type="caution">
    <text evidence="3">The sequence shown here is derived from an EMBL/GenBank/DDBJ whole genome shotgun (WGS) entry which is preliminary data.</text>
</comment>
<evidence type="ECO:0000256" key="2">
    <source>
        <dbReference type="SAM" id="Phobius"/>
    </source>
</evidence>
<keyword evidence="3" id="KW-0547">Nucleotide-binding</keyword>
<feature type="transmembrane region" description="Helical" evidence="2">
    <location>
        <begin position="42"/>
        <end position="65"/>
    </location>
</feature>
<dbReference type="GO" id="GO:0005524">
    <property type="term" value="F:ATP binding"/>
    <property type="evidence" value="ECO:0007669"/>
    <property type="project" value="UniProtKB-KW"/>
</dbReference>
<proteinExistence type="predicted"/>
<keyword evidence="2" id="KW-0812">Transmembrane</keyword>
<keyword evidence="2" id="KW-1133">Transmembrane helix</keyword>
<keyword evidence="3" id="KW-0067">ATP-binding</keyword>
<protein>
    <submittedName>
        <fullName evidence="3">ATP-binding protein</fullName>
    </submittedName>
</protein>
<evidence type="ECO:0000313" key="4">
    <source>
        <dbReference type="Proteomes" id="UP000470520"/>
    </source>
</evidence>
<name>A0A7K3QZ11_9ACTN</name>
<accession>A0A7K3QZ11</accession>
<gene>
    <name evidence="3" type="ORF">G3I21_25875</name>
</gene>
<dbReference type="AlphaFoldDB" id="A0A7K3QZ11"/>
<evidence type="ECO:0000313" key="3">
    <source>
        <dbReference type="EMBL" id="NEB95066.1"/>
    </source>
</evidence>
<reference evidence="3 4" key="1">
    <citation type="submission" date="2020-01" db="EMBL/GenBank/DDBJ databases">
        <title>Insect and environment-associated Actinomycetes.</title>
        <authorList>
            <person name="Currrie C."/>
            <person name="Chevrette M."/>
            <person name="Carlson C."/>
            <person name="Stubbendieck R."/>
            <person name="Wendt-Pienkowski E."/>
        </authorList>
    </citation>
    <scope>NUCLEOTIDE SEQUENCE [LARGE SCALE GENOMIC DNA]</scope>
    <source>
        <strain evidence="3 4">SID7754</strain>
    </source>
</reference>
<sequence>MSHLRAPAVRADRREGGRHGRPVARPAPALPETLIRPQLMRLAVLPPVAVALAATAAVVFTVRAGGAHTGLVLWAVLALTVAVAGAAIGIAAVAADRAARS</sequence>
<evidence type="ECO:0000256" key="1">
    <source>
        <dbReference type="SAM" id="MobiDB-lite"/>
    </source>
</evidence>